<gene>
    <name evidence="5" type="ORF">IWQ62_003074</name>
</gene>
<evidence type="ECO:0000256" key="2">
    <source>
        <dbReference type="ARBA" id="ARBA00022553"/>
    </source>
</evidence>
<dbReference type="Gene3D" id="3.40.50.12780">
    <property type="entry name" value="N-terminal domain of ligase-like"/>
    <property type="match status" value="2"/>
</dbReference>
<dbReference type="InterPro" id="IPR023213">
    <property type="entry name" value="CAT-like_dom_sf"/>
</dbReference>
<sequence>MAECLTPLTSSTMVCDQGLVRGDVVLTPIQRWFFQWPVQRVHHFNQSFSLTVNFPISIADLRQACHTLVCHHDILRSTYPHESPNQWSQYVVTPPSGDHSDVHLDDHMIVEEQTLTDAIEEYHYLQQLPTRFSLTNGPLAALVLLRREDCPDNFTFHFSIHHLLIDLVSWRILVEDLNTLLQGGTLPPKTMSFQQWAKDLDEYATTITSDEWPEQRLTPDQLVVSPLTGSLTPPGYTRGSINRTLPKGLTGQVTEGVPSLCKVVPRDVVLASFILAYASLFGKTAVALHMEGHGREPWNADLDITRTVGWFTAVYPLVVNIGETPSLLSVLQNAKQAIRDIPRKGFPFGVLRHMPGVPEAERSKLVEKTPAHVDILFNFFGRFDSHRQDASLVNIDWSVTHGAHDYTEGEYMTHNLNVMSVVNDGSLKFMVDYNQQYFPPSTIEKLVDAWEDSIRQLGKMVEQRSSELVPIFIPADFELLRPTPQELEHVLEELDLRHQDRREITDMYPCTPCQAEMLVASVRDPKHYLVQVAVTVQGPLDWNRLQQAWHKTAQIAPVLRTCFVESAAVGSQGFVQVVMRNAIVEWEPIEAAIDGKITTYEARYVTQDRQRGMTLDKPLIRLKVLQCSQSECHRIIFSMHHALFDGWSMSILLRELFRHYDGLTVSMPSRLALYDFKRFVRHILDRDTSQEQKTWREYLSGSVLLPLPLLGEVPIPQPGSFELERQLDVSLDVLNHYSKCHGITVSTLLRAAYALVLSRLTGASDVVFGVTVSGRNVDVDHVDEIIGPCINTVPLRVTLTQGNLVEWLRYLHREQIGMLPFELSSLVDIARWCGIADGSPLFRTMLIFENYPPHTLDTAGTLQITDNRGYEVTEFPLSVMVSDKATHVQGKVFYQGEHYSQDGANLLLRLLENVLQNITSASTAASLSEITLVSHVIPESISEITTPMAPTTTPQLVHYSIDENSLKFPDQPAVEFGDTIWTYQDLALHSNTWAQFFVTQGVQHGNLVALLYEPTPTIFAVVLALHQLGAAVALLPKGSYSSTLDKRVRYFSPCLIVMESTPSQAHLWDDIPYPLVILNNVSPTTCVRLESNGNTPTLEQERRELAIVQALSSSTVDDQEEWLVRTSYSTWAEIIERSKVNLKVGQGERVCISRSLAESDYSLWAALSTFTQGGTVVLPSFEQKPLENITTLVTHIDDLSYILTNLEGTVKRLGLVTNSQTWPSGVLDKQVACAEQVRLYQPFLDTVLFSECATLQYSTEGSLASEPCGWSPLGSHRVRIVDHDGAVLPNEVAGRITLEHNNVKSADNMYDVLTPMLPDQCGSEFSQVSKHTTVTPWCARRTSKGRLVHLGTINRFVVSQGYQLHLGEIESSLRSTLELDKVQVIQAQESDKLVAFVSGQHSVKLSNIHQKALERMAVQYVPKCFLSSRKWLLPWNYCPELMISAPGIAQAYHTTEASQQCEPGSVEHWVAMVWYLLLGRPAGFSPTTSANYFHLGGKPLSLLTIRALIRVAYGVQLSLPELVSHACLKDLAHLIRYLASTPSPSTSSHCSALSTEEYDVSEIVSETLASTDQHSVRYHCGMSNEPFIHQAQWEIPENLNLDLLQQALSDMVNKHCLLRSTFHETEGGALIRRVHQSGVSAISQHGTLGAGTSSWLPEKPQKDPHSVSHLPLFWVTAIPSEDRTDSHPLHHCLLKVEMHRLLGSFTQALGLLGELYDRYLALSKNSPSPVRVKSPSTEPTIGHGSSIASSAVLERAPMTKYDWPEPLALPYDHPLSDKVCTRGYMFSPIEGLKELPGVAQEWLSRSSGITWGDLGIALWSAFLSRLCGHKELVLGFSTYAHNRDTISTQGMSAYLAHISYSNGTTLAEHVASVKERIAMSLPVESILSEGLDIGTTSQLQYRRLTPYQVSFHVLDAKSSSAAQSLPGETGIDGDLEVVAEVTGHELHRCYIVYNPCVFEESTVKRLWSSWFTFSMTSLANASTQYLDNCPLVSPEEKQLLLEQFSRGTSEAPTDYDPVLDCVHHVVHRQILAQPNQVALEGDNISLTYRQLGSLIRRLSRHLQDLGVGLQDTVGVIVDRDPWVVVILLAVWNIGAIYVPIDGKHPALRQQYMAETAECNIVVNITGIPTGLPCEVALQDLMGDESITDDDECNDSVTDPISGVLPEHIAYIIFTSGTTGNPKGVAVRHDGLCSLMMVKFGTICPAPGIRTLQVMSPGFDVFIHVTFLTLCQGGTLVLPTSDLFAKIATVQGAALTPSLLSTLTPEQCPELKYLATVGEPLPPSLAEVWSERVELYNHYGPTEATIASNIGRVRAGDTITIGRPIPRSECYILDSQLALVPIGVVGEIFLGGINVAEGYVKMADLTELKFIPSPFGPGRLYRTGDYGRWLLNGEVECLGRMDDQIKLRGFRIELDEIRSQLIQCHPGIRDAATVLHRNQLVTFVATSDNSVQADSLRERLVDLLPSYMVPAVIIPLAELPRTVNGKADRKKLIADHQDRLNQAQ</sequence>
<dbReference type="Proteomes" id="UP001150925">
    <property type="component" value="Unassembled WGS sequence"/>
</dbReference>
<comment type="caution">
    <text evidence="5">The sequence shown here is derived from an EMBL/GenBank/DDBJ whole genome shotgun (WGS) entry which is preliminary data.</text>
</comment>
<feature type="domain" description="AMP-dependent synthetase/ligase" evidence="3">
    <location>
        <begin position="2028"/>
        <end position="2358"/>
    </location>
</feature>
<dbReference type="PANTHER" id="PTHR45527:SF1">
    <property type="entry name" value="FATTY ACID SYNTHASE"/>
    <property type="match status" value="1"/>
</dbReference>
<dbReference type="InterPro" id="IPR010071">
    <property type="entry name" value="AA_adenyl_dom"/>
</dbReference>
<feature type="non-terminal residue" evidence="5">
    <location>
        <position position="2503"/>
    </location>
</feature>
<dbReference type="InterPro" id="IPR020845">
    <property type="entry name" value="AMP-binding_CS"/>
</dbReference>
<evidence type="ECO:0000259" key="4">
    <source>
        <dbReference type="Pfam" id="PF00668"/>
    </source>
</evidence>
<dbReference type="InterPro" id="IPR001242">
    <property type="entry name" value="Condensation_dom"/>
</dbReference>
<evidence type="ECO:0000313" key="6">
    <source>
        <dbReference type="Proteomes" id="UP001150925"/>
    </source>
</evidence>
<dbReference type="PANTHER" id="PTHR45527">
    <property type="entry name" value="NONRIBOSOMAL PEPTIDE SYNTHETASE"/>
    <property type="match status" value="1"/>
</dbReference>
<dbReference type="InterPro" id="IPR045851">
    <property type="entry name" value="AMP-bd_C_sf"/>
</dbReference>
<dbReference type="GO" id="GO:0003824">
    <property type="term" value="F:catalytic activity"/>
    <property type="evidence" value="ECO:0007669"/>
    <property type="project" value="InterPro"/>
</dbReference>
<dbReference type="CDD" id="cd05930">
    <property type="entry name" value="A_NRPS"/>
    <property type="match status" value="1"/>
</dbReference>
<accession>A0A9W8ARJ4</accession>
<dbReference type="Gene3D" id="3.30.300.30">
    <property type="match status" value="1"/>
</dbReference>
<evidence type="ECO:0000259" key="3">
    <source>
        <dbReference type="Pfam" id="PF00501"/>
    </source>
</evidence>
<dbReference type="GO" id="GO:0031177">
    <property type="term" value="F:phosphopantetheine binding"/>
    <property type="evidence" value="ECO:0007669"/>
    <property type="project" value="TreeGrafter"/>
</dbReference>
<dbReference type="OrthoDB" id="416786at2759"/>
<feature type="domain" description="Condensation" evidence="4">
    <location>
        <begin position="505"/>
        <end position="935"/>
    </location>
</feature>
<dbReference type="PROSITE" id="PS00455">
    <property type="entry name" value="AMP_BINDING"/>
    <property type="match status" value="1"/>
</dbReference>
<dbReference type="NCBIfam" id="TIGR01733">
    <property type="entry name" value="AA-adenyl-dom"/>
    <property type="match status" value="1"/>
</dbReference>
<protein>
    <submittedName>
        <fullName evidence="5">Uncharacterized protein</fullName>
    </submittedName>
</protein>
<organism evidence="5 6">
    <name type="scientific">Dispira parvispora</name>
    <dbReference type="NCBI Taxonomy" id="1520584"/>
    <lineage>
        <taxon>Eukaryota</taxon>
        <taxon>Fungi</taxon>
        <taxon>Fungi incertae sedis</taxon>
        <taxon>Zoopagomycota</taxon>
        <taxon>Kickxellomycotina</taxon>
        <taxon>Dimargaritomycetes</taxon>
        <taxon>Dimargaritales</taxon>
        <taxon>Dimargaritaceae</taxon>
        <taxon>Dispira</taxon>
    </lineage>
</organism>
<dbReference type="Gene3D" id="3.30.559.30">
    <property type="entry name" value="Nonribosomal peptide synthetase, condensation domain"/>
    <property type="match status" value="3"/>
</dbReference>
<dbReference type="CDD" id="cd19542">
    <property type="entry name" value="CT_NRPS-like"/>
    <property type="match status" value="1"/>
</dbReference>
<dbReference type="InterPro" id="IPR000873">
    <property type="entry name" value="AMP-dep_synth/lig_dom"/>
</dbReference>
<reference evidence="5" key="1">
    <citation type="submission" date="2022-07" db="EMBL/GenBank/DDBJ databases">
        <title>Phylogenomic reconstructions and comparative analyses of Kickxellomycotina fungi.</title>
        <authorList>
            <person name="Reynolds N.K."/>
            <person name="Stajich J.E."/>
            <person name="Barry K."/>
            <person name="Grigoriev I.V."/>
            <person name="Crous P."/>
            <person name="Smith M.E."/>
        </authorList>
    </citation>
    <scope>NUCLEOTIDE SEQUENCE</scope>
    <source>
        <strain evidence="5">RSA 1196</strain>
    </source>
</reference>
<dbReference type="GO" id="GO:0043041">
    <property type="term" value="P:amino acid activation for nonribosomal peptide biosynthetic process"/>
    <property type="evidence" value="ECO:0007669"/>
    <property type="project" value="TreeGrafter"/>
</dbReference>
<dbReference type="SUPFAM" id="SSF47336">
    <property type="entry name" value="ACP-like"/>
    <property type="match status" value="1"/>
</dbReference>
<evidence type="ECO:0000313" key="5">
    <source>
        <dbReference type="EMBL" id="KAJ1963934.1"/>
    </source>
</evidence>
<keyword evidence="2" id="KW-0597">Phosphoprotein</keyword>
<dbReference type="EMBL" id="JANBPY010000759">
    <property type="protein sequence ID" value="KAJ1963934.1"/>
    <property type="molecule type" value="Genomic_DNA"/>
</dbReference>
<proteinExistence type="predicted"/>
<dbReference type="InterPro" id="IPR036736">
    <property type="entry name" value="ACP-like_sf"/>
</dbReference>
<dbReference type="SUPFAM" id="SSF56801">
    <property type="entry name" value="Acetyl-CoA synthetase-like"/>
    <property type="match status" value="2"/>
</dbReference>
<name>A0A9W8ARJ4_9FUNG</name>
<dbReference type="InterPro" id="IPR042099">
    <property type="entry name" value="ANL_N_sf"/>
</dbReference>
<feature type="domain" description="Condensation" evidence="4">
    <location>
        <begin position="21"/>
        <end position="468"/>
    </location>
</feature>
<dbReference type="GO" id="GO:0005737">
    <property type="term" value="C:cytoplasm"/>
    <property type="evidence" value="ECO:0007669"/>
    <property type="project" value="TreeGrafter"/>
</dbReference>
<feature type="domain" description="AMP-dependent synthetase/ligase" evidence="3">
    <location>
        <begin position="963"/>
        <end position="1062"/>
    </location>
</feature>
<dbReference type="Pfam" id="PF00668">
    <property type="entry name" value="Condensation"/>
    <property type="match status" value="2"/>
</dbReference>
<dbReference type="Gene3D" id="1.10.1200.10">
    <property type="entry name" value="ACP-like"/>
    <property type="match status" value="1"/>
</dbReference>
<dbReference type="GO" id="GO:0044550">
    <property type="term" value="P:secondary metabolite biosynthetic process"/>
    <property type="evidence" value="ECO:0007669"/>
    <property type="project" value="TreeGrafter"/>
</dbReference>
<dbReference type="Gene3D" id="3.30.559.10">
    <property type="entry name" value="Chloramphenicol acetyltransferase-like domain"/>
    <property type="match status" value="3"/>
</dbReference>
<dbReference type="Pfam" id="PF00501">
    <property type="entry name" value="AMP-binding"/>
    <property type="match status" value="2"/>
</dbReference>
<dbReference type="SUPFAM" id="SSF52777">
    <property type="entry name" value="CoA-dependent acyltransferases"/>
    <property type="match status" value="6"/>
</dbReference>
<evidence type="ECO:0000256" key="1">
    <source>
        <dbReference type="ARBA" id="ARBA00022450"/>
    </source>
</evidence>
<keyword evidence="1" id="KW-0596">Phosphopantetheine</keyword>
<keyword evidence="6" id="KW-1185">Reference proteome</keyword>